<reference evidence="2" key="1">
    <citation type="submission" date="2019-11" db="EMBL/GenBank/DDBJ databases">
        <authorList>
            <person name="Feng L."/>
        </authorList>
    </citation>
    <scope>NUCLEOTIDE SEQUENCE</scope>
    <source>
        <strain evidence="2">CintestinalisLFYP54</strain>
    </source>
</reference>
<proteinExistence type="predicted"/>
<keyword evidence="1" id="KW-1133">Transmembrane helix</keyword>
<feature type="transmembrane region" description="Helical" evidence="1">
    <location>
        <begin position="27"/>
        <end position="45"/>
    </location>
</feature>
<sequence>MGSQLGIDLNWGQVQIETLMSVFHRASFNHIYILVCSGYVGQIWIRYMRRWVVMKLYSRRHRAYVSKNEVDLAVLIDGARRFSSTGVVH</sequence>
<accession>A0A6N3B198</accession>
<keyword evidence="1" id="KW-0472">Membrane</keyword>
<name>A0A6N3B198_9ACTN</name>
<gene>
    <name evidence="2" type="ORF">CILFYP54_00436</name>
</gene>
<dbReference type="AlphaFoldDB" id="A0A6N3B198"/>
<evidence type="ECO:0000256" key="1">
    <source>
        <dbReference type="SAM" id="Phobius"/>
    </source>
</evidence>
<keyword evidence="1" id="KW-0812">Transmembrane</keyword>
<dbReference type="EMBL" id="CACRTN010000014">
    <property type="protein sequence ID" value="VYT97651.1"/>
    <property type="molecule type" value="Genomic_DNA"/>
</dbReference>
<organism evidence="2">
    <name type="scientific">Collinsella intestinalis</name>
    <dbReference type="NCBI Taxonomy" id="147207"/>
    <lineage>
        <taxon>Bacteria</taxon>
        <taxon>Bacillati</taxon>
        <taxon>Actinomycetota</taxon>
        <taxon>Coriobacteriia</taxon>
        <taxon>Coriobacteriales</taxon>
        <taxon>Coriobacteriaceae</taxon>
        <taxon>Collinsella</taxon>
    </lineage>
</organism>
<evidence type="ECO:0000313" key="2">
    <source>
        <dbReference type="EMBL" id="VYT97651.1"/>
    </source>
</evidence>
<protein>
    <submittedName>
        <fullName evidence="2">Uncharacterized protein</fullName>
    </submittedName>
</protein>